<feature type="domain" description="Cation/H+ exchanger transmembrane" evidence="13">
    <location>
        <begin position="25"/>
        <end position="88"/>
    </location>
</feature>
<evidence type="ECO:0000256" key="3">
    <source>
        <dbReference type="ARBA" id="ARBA00004141"/>
    </source>
</evidence>
<evidence type="ECO:0000256" key="10">
    <source>
        <dbReference type="ARBA" id="ARBA00023065"/>
    </source>
</evidence>
<dbReference type="GO" id="GO:0016020">
    <property type="term" value="C:membrane"/>
    <property type="evidence" value="ECO:0007669"/>
    <property type="project" value="UniProtKB-SubCell"/>
</dbReference>
<reference evidence="15" key="1">
    <citation type="journal article" date="2014" name="Science">
        <title>Ancient hybridizations among the ancestral genomes of bread wheat.</title>
        <authorList>
            <consortium name="International Wheat Genome Sequencing Consortium,"/>
            <person name="Marcussen T."/>
            <person name="Sandve S.R."/>
            <person name="Heier L."/>
            <person name="Spannagl M."/>
            <person name="Pfeifer M."/>
            <person name="Jakobsen K.S."/>
            <person name="Wulff B.B."/>
            <person name="Steuernagel B."/>
            <person name="Mayer K.F."/>
            <person name="Olsen O.A."/>
        </authorList>
    </citation>
    <scope>NUCLEOTIDE SEQUENCE [LARGE SCALE GENOMIC DNA]</scope>
    <source>
        <strain evidence="15">cv. AL8/78</strain>
    </source>
</reference>
<name>A0A453J229_AEGTS</name>
<keyword evidence="9 12" id="KW-1133">Transmembrane helix</keyword>
<keyword evidence="10" id="KW-0406">Ion transport</keyword>
<evidence type="ECO:0000256" key="2">
    <source>
        <dbReference type="ARBA" id="ARBA00004119"/>
    </source>
</evidence>
<dbReference type="AlphaFoldDB" id="A0A453J229"/>
<dbReference type="Gramene" id="AET4Gv20760900.37">
    <property type="protein sequence ID" value="AET4Gv20760900.37"/>
    <property type="gene ID" value="AET4Gv20760900"/>
</dbReference>
<dbReference type="InterPro" id="IPR006153">
    <property type="entry name" value="Cation/H_exchanger_TM"/>
</dbReference>
<feature type="transmembrane region" description="Helical" evidence="12">
    <location>
        <begin position="69"/>
        <end position="88"/>
    </location>
</feature>
<keyword evidence="6 12" id="KW-0812">Transmembrane</keyword>
<dbReference type="PANTHER" id="PTHR16254:SF20">
    <property type="entry name" value="K(+) EFFLUX ANTIPORTER 5"/>
    <property type="match status" value="1"/>
</dbReference>
<dbReference type="InterPro" id="IPR038770">
    <property type="entry name" value="Na+/solute_symporter_sf"/>
</dbReference>
<reference evidence="15" key="2">
    <citation type="journal article" date="2017" name="Nat. Plants">
        <title>The Aegilops tauschii genome reveals multiple impacts of transposons.</title>
        <authorList>
            <person name="Zhao G."/>
            <person name="Zou C."/>
            <person name="Li K."/>
            <person name="Wang K."/>
            <person name="Li T."/>
            <person name="Gao L."/>
            <person name="Zhang X."/>
            <person name="Wang H."/>
            <person name="Yang Z."/>
            <person name="Liu X."/>
            <person name="Jiang W."/>
            <person name="Mao L."/>
            <person name="Kong X."/>
            <person name="Jiao Y."/>
            <person name="Jia J."/>
        </authorList>
    </citation>
    <scope>NUCLEOTIDE SEQUENCE [LARGE SCALE GENOMIC DNA]</scope>
    <source>
        <strain evidence="15">cv. AL8/78</strain>
    </source>
</reference>
<feature type="transmembrane region" description="Helical" evidence="12">
    <location>
        <begin position="21"/>
        <end position="49"/>
    </location>
</feature>
<keyword evidence="5" id="KW-0050">Antiport</keyword>
<dbReference type="Proteomes" id="UP000015105">
    <property type="component" value="Chromosome 4D"/>
</dbReference>
<reference evidence="14" key="4">
    <citation type="submission" date="2019-03" db="UniProtKB">
        <authorList>
            <consortium name="EnsemblPlants"/>
        </authorList>
    </citation>
    <scope>IDENTIFICATION</scope>
</reference>
<sequence length="91" mass="9752">MSNRKTKYPTLQLDLRLIKDLVVIIVSATAGGIIFSCLGQPVIVGYLLAGSLIGPGGLNLINEMVQVETFAQFGVVFLLFALGLEFSLPKV</sequence>
<evidence type="ECO:0000256" key="9">
    <source>
        <dbReference type="ARBA" id="ARBA00022989"/>
    </source>
</evidence>
<keyword evidence="7" id="KW-0732">Signal</keyword>
<dbReference type="InterPro" id="IPR045158">
    <property type="entry name" value="KEA4/5/6-like"/>
</dbReference>
<evidence type="ECO:0000256" key="12">
    <source>
        <dbReference type="SAM" id="Phobius"/>
    </source>
</evidence>
<evidence type="ECO:0000313" key="14">
    <source>
        <dbReference type="EnsemblPlants" id="AET4Gv20760900.37"/>
    </source>
</evidence>
<evidence type="ECO:0000256" key="5">
    <source>
        <dbReference type="ARBA" id="ARBA00022449"/>
    </source>
</evidence>
<evidence type="ECO:0000256" key="4">
    <source>
        <dbReference type="ARBA" id="ARBA00022448"/>
    </source>
</evidence>
<comment type="subcellular location">
    <subcellularLocation>
        <location evidence="3">Membrane</location>
        <topology evidence="3">Multi-pass membrane protein</topology>
    </subcellularLocation>
    <subcellularLocation>
        <location evidence="2">Plastid</location>
        <location evidence="2">Chloroplast envelope</location>
    </subcellularLocation>
</comment>
<evidence type="ECO:0000256" key="7">
    <source>
        <dbReference type="ARBA" id="ARBA00022729"/>
    </source>
</evidence>
<keyword evidence="8" id="KW-0809">Transit peptide</keyword>
<dbReference type="Gene3D" id="1.20.1530.20">
    <property type="match status" value="1"/>
</dbReference>
<reference evidence="14" key="3">
    <citation type="journal article" date="2017" name="Nature">
        <title>Genome sequence of the progenitor of the wheat D genome Aegilops tauschii.</title>
        <authorList>
            <person name="Luo M.C."/>
            <person name="Gu Y.Q."/>
            <person name="Puiu D."/>
            <person name="Wang H."/>
            <person name="Twardziok S.O."/>
            <person name="Deal K.R."/>
            <person name="Huo N."/>
            <person name="Zhu T."/>
            <person name="Wang L."/>
            <person name="Wang Y."/>
            <person name="McGuire P.E."/>
            <person name="Liu S."/>
            <person name="Long H."/>
            <person name="Ramasamy R.K."/>
            <person name="Rodriguez J.C."/>
            <person name="Van S.L."/>
            <person name="Yuan L."/>
            <person name="Wang Z."/>
            <person name="Xia Z."/>
            <person name="Xiao L."/>
            <person name="Anderson O.D."/>
            <person name="Ouyang S."/>
            <person name="Liang Y."/>
            <person name="Zimin A.V."/>
            <person name="Pertea G."/>
            <person name="Qi P."/>
            <person name="Bennetzen J.L."/>
            <person name="Dai X."/>
            <person name="Dawson M.W."/>
            <person name="Muller H.G."/>
            <person name="Kugler K."/>
            <person name="Rivarola-Duarte L."/>
            <person name="Spannagl M."/>
            <person name="Mayer K.F.X."/>
            <person name="Lu F.H."/>
            <person name="Bevan M.W."/>
            <person name="Leroy P."/>
            <person name="Li P."/>
            <person name="You F.M."/>
            <person name="Sun Q."/>
            <person name="Liu Z."/>
            <person name="Lyons E."/>
            <person name="Wicker T."/>
            <person name="Salzberg S.L."/>
            <person name="Devos K.M."/>
            <person name="Dvorak J."/>
        </authorList>
    </citation>
    <scope>NUCLEOTIDE SEQUENCE [LARGE SCALE GENOMIC DNA]</scope>
    <source>
        <strain evidence="14">cv. AL8/78</strain>
    </source>
</reference>
<dbReference type="GO" id="GO:0015386">
    <property type="term" value="F:potassium:proton antiporter activity"/>
    <property type="evidence" value="ECO:0007669"/>
    <property type="project" value="InterPro"/>
</dbReference>
<proteinExistence type="predicted"/>
<evidence type="ECO:0000256" key="1">
    <source>
        <dbReference type="ARBA" id="ARBA00003198"/>
    </source>
</evidence>
<accession>A0A453J229</accession>
<keyword evidence="11 12" id="KW-0472">Membrane</keyword>
<keyword evidence="15" id="KW-1185">Reference proteome</keyword>
<protein>
    <recommendedName>
        <fullName evidence="13">Cation/H+ exchanger transmembrane domain-containing protein</fullName>
    </recommendedName>
</protein>
<dbReference type="EnsemblPlants" id="AET4Gv20760900.37">
    <property type="protein sequence ID" value="AET4Gv20760900.37"/>
    <property type="gene ID" value="AET4Gv20760900"/>
</dbReference>
<dbReference type="Pfam" id="PF00999">
    <property type="entry name" value="Na_H_Exchanger"/>
    <property type="match status" value="1"/>
</dbReference>
<keyword evidence="4" id="KW-0813">Transport</keyword>
<evidence type="ECO:0000256" key="8">
    <source>
        <dbReference type="ARBA" id="ARBA00022946"/>
    </source>
</evidence>
<evidence type="ECO:0000256" key="11">
    <source>
        <dbReference type="ARBA" id="ARBA00023136"/>
    </source>
</evidence>
<reference evidence="14" key="5">
    <citation type="journal article" date="2021" name="G3 (Bethesda)">
        <title>Aegilops tauschii genome assembly Aet v5.0 features greater sequence contiguity and improved annotation.</title>
        <authorList>
            <person name="Wang L."/>
            <person name="Zhu T."/>
            <person name="Rodriguez J.C."/>
            <person name="Deal K.R."/>
            <person name="Dubcovsky J."/>
            <person name="McGuire P.E."/>
            <person name="Lux T."/>
            <person name="Spannagl M."/>
            <person name="Mayer K.F.X."/>
            <person name="Baldrich P."/>
            <person name="Meyers B.C."/>
            <person name="Huo N."/>
            <person name="Gu Y.Q."/>
            <person name="Zhou H."/>
            <person name="Devos K.M."/>
            <person name="Bennetzen J.L."/>
            <person name="Unver T."/>
            <person name="Budak H."/>
            <person name="Gulick P.J."/>
            <person name="Galiba G."/>
            <person name="Kalapos B."/>
            <person name="Nelson D.R."/>
            <person name="Li P."/>
            <person name="You F.M."/>
            <person name="Luo M.C."/>
            <person name="Dvorak J."/>
        </authorList>
    </citation>
    <scope>NUCLEOTIDE SEQUENCE [LARGE SCALE GENOMIC DNA]</scope>
    <source>
        <strain evidence="14">cv. AL8/78</strain>
    </source>
</reference>
<comment type="function">
    <text evidence="1">May function as sodium-coupled metabolite transporter across the chloroplast envelope.</text>
</comment>
<evidence type="ECO:0000256" key="6">
    <source>
        <dbReference type="ARBA" id="ARBA00022692"/>
    </source>
</evidence>
<dbReference type="PANTHER" id="PTHR16254">
    <property type="entry name" value="POTASSIUM/PROTON ANTIPORTER-RELATED"/>
    <property type="match status" value="1"/>
</dbReference>
<evidence type="ECO:0000259" key="13">
    <source>
        <dbReference type="Pfam" id="PF00999"/>
    </source>
</evidence>
<organism evidence="14 15">
    <name type="scientific">Aegilops tauschii subsp. strangulata</name>
    <name type="common">Goatgrass</name>
    <dbReference type="NCBI Taxonomy" id="200361"/>
    <lineage>
        <taxon>Eukaryota</taxon>
        <taxon>Viridiplantae</taxon>
        <taxon>Streptophyta</taxon>
        <taxon>Embryophyta</taxon>
        <taxon>Tracheophyta</taxon>
        <taxon>Spermatophyta</taxon>
        <taxon>Magnoliopsida</taxon>
        <taxon>Liliopsida</taxon>
        <taxon>Poales</taxon>
        <taxon>Poaceae</taxon>
        <taxon>BOP clade</taxon>
        <taxon>Pooideae</taxon>
        <taxon>Triticodae</taxon>
        <taxon>Triticeae</taxon>
        <taxon>Triticinae</taxon>
        <taxon>Aegilops</taxon>
    </lineage>
</organism>
<evidence type="ECO:0000313" key="15">
    <source>
        <dbReference type="Proteomes" id="UP000015105"/>
    </source>
</evidence>
<dbReference type="GO" id="GO:0009941">
    <property type="term" value="C:chloroplast envelope"/>
    <property type="evidence" value="ECO:0007669"/>
    <property type="project" value="UniProtKB-SubCell"/>
</dbReference>